<evidence type="ECO:0000313" key="2">
    <source>
        <dbReference type="EMBL" id="KAF5831328.1"/>
    </source>
</evidence>
<sequence>MCPMRFLLAAFSVSVALLMAFRMNPRDGSTSAKAAGGKERLCNAVHFLTSCFSGQYLYRVVKQRWSNGVTKAA</sequence>
<name>A0ABQ7G9P8_DUNSA</name>
<accession>A0ABQ7G9P8</accession>
<keyword evidence="3" id="KW-1185">Reference proteome</keyword>
<gene>
    <name evidence="2" type="ORF">DUNSADRAFT_13302</name>
</gene>
<evidence type="ECO:0000313" key="3">
    <source>
        <dbReference type="Proteomes" id="UP000815325"/>
    </source>
</evidence>
<feature type="signal peptide" evidence="1">
    <location>
        <begin position="1"/>
        <end position="20"/>
    </location>
</feature>
<keyword evidence="1" id="KW-0732">Signal</keyword>
<evidence type="ECO:0000256" key="1">
    <source>
        <dbReference type="SAM" id="SignalP"/>
    </source>
</evidence>
<feature type="chain" id="PRO_5047325772" description="Secreted protein" evidence="1">
    <location>
        <begin position="21"/>
        <end position="73"/>
    </location>
</feature>
<organism evidence="2 3">
    <name type="scientific">Dunaliella salina</name>
    <name type="common">Green alga</name>
    <name type="synonym">Protococcus salinus</name>
    <dbReference type="NCBI Taxonomy" id="3046"/>
    <lineage>
        <taxon>Eukaryota</taxon>
        <taxon>Viridiplantae</taxon>
        <taxon>Chlorophyta</taxon>
        <taxon>core chlorophytes</taxon>
        <taxon>Chlorophyceae</taxon>
        <taxon>CS clade</taxon>
        <taxon>Chlamydomonadales</taxon>
        <taxon>Dunaliellaceae</taxon>
        <taxon>Dunaliella</taxon>
    </lineage>
</organism>
<proteinExistence type="predicted"/>
<dbReference type="EMBL" id="MU069957">
    <property type="protein sequence ID" value="KAF5831328.1"/>
    <property type="molecule type" value="Genomic_DNA"/>
</dbReference>
<protein>
    <recommendedName>
        <fullName evidence="4">Secreted protein</fullName>
    </recommendedName>
</protein>
<dbReference type="Proteomes" id="UP000815325">
    <property type="component" value="Unassembled WGS sequence"/>
</dbReference>
<evidence type="ECO:0008006" key="4">
    <source>
        <dbReference type="Google" id="ProtNLM"/>
    </source>
</evidence>
<comment type="caution">
    <text evidence="2">The sequence shown here is derived from an EMBL/GenBank/DDBJ whole genome shotgun (WGS) entry which is preliminary data.</text>
</comment>
<reference evidence="2" key="1">
    <citation type="submission" date="2017-08" db="EMBL/GenBank/DDBJ databases">
        <authorList>
            <person name="Polle J.E."/>
            <person name="Barry K."/>
            <person name="Cushman J."/>
            <person name="Schmutz J."/>
            <person name="Tran D."/>
            <person name="Hathwaick L.T."/>
            <person name="Yim W.C."/>
            <person name="Jenkins J."/>
            <person name="Mckie-Krisberg Z.M."/>
            <person name="Prochnik S."/>
            <person name="Lindquist E."/>
            <person name="Dockter R.B."/>
            <person name="Adam C."/>
            <person name="Molina H."/>
            <person name="Bunkerborg J."/>
            <person name="Jin E."/>
            <person name="Buchheim M."/>
            <person name="Magnuson J."/>
        </authorList>
    </citation>
    <scope>NUCLEOTIDE SEQUENCE</scope>
    <source>
        <strain evidence="2">CCAP 19/18</strain>
    </source>
</reference>